<dbReference type="AlphaFoldDB" id="A0A7S4MU42"/>
<gene>
    <name evidence="1" type="ORF">CPOL0286_LOCUS13311</name>
</gene>
<evidence type="ECO:0000313" key="1">
    <source>
        <dbReference type="EMBL" id="CAE2243006.1"/>
    </source>
</evidence>
<sequence>MLAAALSALALAHQPPYPEDCTKVNHTVTPDWFGDCNESPGGCFEITAPPETIYNIGNTTYDMSRGFGVKWCVDHLQGFVYAKVMDVQGTMFFEIDDILAMPAPSCRFLVGREMRSPERLEYIVRVYREDSLSCEVTETASPAQAVRRFNLQVSPMRKSAEA</sequence>
<proteinExistence type="predicted"/>
<reference evidence="1" key="1">
    <citation type="submission" date="2021-01" db="EMBL/GenBank/DDBJ databases">
        <authorList>
            <person name="Corre E."/>
            <person name="Pelletier E."/>
            <person name="Niang G."/>
            <person name="Scheremetjew M."/>
            <person name="Finn R."/>
            <person name="Kale V."/>
            <person name="Holt S."/>
            <person name="Cochrane G."/>
            <person name="Meng A."/>
            <person name="Brown T."/>
            <person name="Cohen L."/>
        </authorList>
    </citation>
    <scope>NUCLEOTIDE SEQUENCE</scope>
    <source>
        <strain evidence="1">UIO037</strain>
    </source>
</reference>
<dbReference type="EMBL" id="HBKO01029244">
    <property type="protein sequence ID" value="CAE2243006.1"/>
    <property type="molecule type" value="Transcribed_RNA"/>
</dbReference>
<protein>
    <submittedName>
        <fullName evidence="1">Uncharacterized protein</fullName>
    </submittedName>
</protein>
<accession>A0A7S4MU42</accession>
<name>A0A7S4MU42_9EUKA</name>
<organism evidence="1">
    <name type="scientific">Prymnesium polylepis</name>
    <dbReference type="NCBI Taxonomy" id="72548"/>
    <lineage>
        <taxon>Eukaryota</taxon>
        <taxon>Haptista</taxon>
        <taxon>Haptophyta</taxon>
        <taxon>Prymnesiophyceae</taxon>
        <taxon>Prymnesiales</taxon>
        <taxon>Prymnesiaceae</taxon>
        <taxon>Prymnesium</taxon>
    </lineage>
</organism>